<feature type="region of interest" description="Disordered" evidence="1">
    <location>
        <begin position="1"/>
        <end position="94"/>
    </location>
</feature>
<feature type="transmembrane region" description="Helical" evidence="2">
    <location>
        <begin position="612"/>
        <end position="631"/>
    </location>
</feature>
<feature type="region of interest" description="Disordered" evidence="1">
    <location>
        <begin position="433"/>
        <end position="467"/>
    </location>
</feature>
<keyword evidence="2" id="KW-1133">Transmembrane helix</keyword>
<dbReference type="EMBL" id="MVGC01000277">
    <property type="protein sequence ID" value="RJE20790.1"/>
    <property type="molecule type" value="Genomic_DNA"/>
</dbReference>
<accession>A0A3A2ZDV7</accession>
<evidence type="ECO:0000256" key="1">
    <source>
        <dbReference type="SAM" id="MobiDB-lite"/>
    </source>
</evidence>
<feature type="region of interest" description="Disordered" evidence="1">
    <location>
        <begin position="339"/>
        <end position="412"/>
    </location>
</feature>
<feature type="compositionally biased region" description="Polar residues" evidence="1">
    <location>
        <begin position="284"/>
        <end position="294"/>
    </location>
</feature>
<feature type="compositionally biased region" description="Low complexity" evidence="1">
    <location>
        <begin position="268"/>
        <end position="283"/>
    </location>
</feature>
<feature type="region of interest" description="Disordered" evidence="1">
    <location>
        <begin position="268"/>
        <end position="320"/>
    </location>
</feature>
<feature type="compositionally biased region" description="Low complexity" evidence="1">
    <location>
        <begin position="444"/>
        <end position="460"/>
    </location>
</feature>
<feature type="compositionally biased region" description="Polar residues" evidence="1">
    <location>
        <begin position="351"/>
        <end position="364"/>
    </location>
</feature>
<comment type="caution">
    <text evidence="3">The sequence shown here is derived from an EMBL/GenBank/DDBJ whole genome shotgun (WGS) entry which is preliminary data.</text>
</comment>
<feature type="compositionally biased region" description="Basic and acidic residues" evidence="1">
    <location>
        <begin position="543"/>
        <end position="554"/>
    </location>
</feature>
<feature type="compositionally biased region" description="Low complexity" evidence="1">
    <location>
        <begin position="307"/>
        <end position="319"/>
    </location>
</feature>
<protein>
    <recommendedName>
        <fullName evidence="5">Serine-rich protein</fullName>
    </recommendedName>
</protein>
<feature type="compositionally biased region" description="Polar residues" evidence="1">
    <location>
        <begin position="1"/>
        <end position="14"/>
    </location>
</feature>
<feature type="transmembrane region" description="Helical" evidence="2">
    <location>
        <begin position="676"/>
        <end position="698"/>
    </location>
</feature>
<feature type="region of interest" description="Disordered" evidence="1">
    <location>
        <begin position="501"/>
        <end position="573"/>
    </location>
</feature>
<feature type="compositionally biased region" description="Polar residues" evidence="1">
    <location>
        <begin position="434"/>
        <end position="443"/>
    </location>
</feature>
<organism evidence="3 4">
    <name type="scientific">Aspergillus sclerotialis</name>
    <dbReference type="NCBI Taxonomy" id="2070753"/>
    <lineage>
        <taxon>Eukaryota</taxon>
        <taxon>Fungi</taxon>
        <taxon>Dikarya</taxon>
        <taxon>Ascomycota</taxon>
        <taxon>Pezizomycotina</taxon>
        <taxon>Eurotiomycetes</taxon>
        <taxon>Eurotiomycetidae</taxon>
        <taxon>Eurotiales</taxon>
        <taxon>Aspergillaceae</taxon>
        <taxon>Aspergillus</taxon>
        <taxon>Aspergillus subgen. Polypaecilum</taxon>
    </lineage>
</organism>
<keyword evidence="4" id="KW-1185">Reference proteome</keyword>
<dbReference type="OrthoDB" id="4153178at2759"/>
<name>A0A3A2ZDV7_9EURO</name>
<evidence type="ECO:0000256" key="2">
    <source>
        <dbReference type="SAM" id="Phobius"/>
    </source>
</evidence>
<gene>
    <name evidence="3" type="ORF">PHISCL_06884</name>
</gene>
<dbReference type="AlphaFoldDB" id="A0A3A2ZDV7"/>
<reference evidence="4" key="1">
    <citation type="submission" date="2017-02" db="EMBL/GenBank/DDBJ databases">
        <authorList>
            <person name="Tafer H."/>
            <person name="Lopandic K."/>
        </authorList>
    </citation>
    <scope>NUCLEOTIDE SEQUENCE [LARGE SCALE GENOMIC DNA]</scope>
    <source>
        <strain evidence="4">CBS 366.77</strain>
    </source>
</reference>
<keyword evidence="2" id="KW-0812">Transmembrane</keyword>
<feature type="region of interest" description="Disordered" evidence="1">
    <location>
        <begin position="114"/>
        <end position="168"/>
    </location>
</feature>
<proteinExistence type="predicted"/>
<evidence type="ECO:0000313" key="4">
    <source>
        <dbReference type="Proteomes" id="UP000266188"/>
    </source>
</evidence>
<dbReference type="Proteomes" id="UP000266188">
    <property type="component" value="Unassembled WGS sequence"/>
</dbReference>
<feature type="region of interest" description="Disordered" evidence="1">
    <location>
        <begin position="183"/>
        <end position="212"/>
    </location>
</feature>
<sequence length="700" mass="76982">MRSTIHSTNPSSNRRALHERTPSQTNEHSSTPSMRLVYDEEHDMQDQDHMAFYYSTPYPTKPEHILPPNPGKGQGFVSGSTNDGGELPDRSTSNFLSDSSLALDRHFIDRSISDPWDLSSTVDPGNTPSQGWEEDPGSSRSSFPDPDLPTTGDHKPNWDSEGSFSDDEMVVLPTGAPTIKTVVSETSSRQSPPPRPANPAPSSSSPNMVPIGIPSSPNFVALDNSSMNVVQIGSSPNPDSGRSNSLASLTSFGTVVRNYNAARWIHSSSPERSNSRSHSFRSSPPYQSVASVRSASIHPSRDRSHSRSATSSSRSENSSDIQAIIDSGVTIQYPTIRGPSSSSWVDTSQSTFPENSSQDLSQARSSDRFNSHLSTVPSQWSGECHNRVLSPVDESFDNSTGEPSRPSAALVRQKPASSSVWLVTESERREHLDNLTNLPMRSTNPGLPSLSSGSRQSSLRSNRRPGTGSSFVLNTIPVWAKVYYGCDGRIMNSAFSLIDGSRPSSARPLTPNSNALGHLPTAFNRPPPRTKAICQTAQQRVSSDPRDPRSHWVEDPEPEEATPSETSRDLPTSWSPHLFPDRVILRNVDNVWTAPSLDSAAEPIFGRRNVQVYAFCFGFICPITWFVASFLRLPPKPELDLEEVGPQLEFALQVRLFDISRRRYENARWWRNLNRWMTPLGLVIITIIITLAAVGTTMGF</sequence>
<evidence type="ECO:0000313" key="3">
    <source>
        <dbReference type="EMBL" id="RJE20790.1"/>
    </source>
</evidence>
<feature type="compositionally biased region" description="Polar residues" evidence="1">
    <location>
        <begin position="371"/>
        <end position="381"/>
    </location>
</feature>
<feature type="compositionally biased region" description="Polar residues" evidence="1">
    <location>
        <begin position="533"/>
        <end position="542"/>
    </location>
</feature>
<feature type="compositionally biased region" description="Low complexity" evidence="1">
    <location>
        <begin position="340"/>
        <end position="350"/>
    </location>
</feature>
<feature type="compositionally biased region" description="Polar residues" evidence="1">
    <location>
        <begin position="22"/>
        <end position="33"/>
    </location>
</feature>
<feature type="compositionally biased region" description="Polar residues" evidence="1">
    <location>
        <begin position="118"/>
        <end position="130"/>
    </location>
</feature>
<evidence type="ECO:0008006" key="5">
    <source>
        <dbReference type="Google" id="ProtNLM"/>
    </source>
</evidence>
<keyword evidence="2" id="KW-0472">Membrane</keyword>